<feature type="compositionally biased region" description="Basic and acidic residues" evidence="1">
    <location>
        <begin position="84"/>
        <end position="93"/>
    </location>
</feature>
<evidence type="ECO:0000313" key="3">
    <source>
        <dbReference type="Proteomes" id="UP001232148"/>
    </source>
</evidence>
<dbReference type="EMBL" id="MU842911">
    <property type="protein sequence ID" value="KAK2026584.1"/>
    <property type="molecule type" value="Genomic_DNA"/>
</dbReference>
<comment type="caution">
    <text evidence="2">The sequence shown here is derived from an EMBL/GenBank/DDBJ whole genome shotgun (WGS) entry which is preliminary data.</text>
</comment>
<dbReference type="Proteomes" id="UP001232148">
    <property type="component" value="Unassembled WGS sequence"/>
</dbReference>
<keyword evidence="3" id="KW-1185">Reference proteome</keyword>
<protein>
    <submittedName>
        <fullName evidence="2">Uncharacterized protein</fullName>
    </submittedName>
</protein>
<feature type="compositionally biased region" description="Basic and acidic residues" evidence="1">
    <location>
        <begin position="113"/>
        <end position="122"/>
    </location>
</feature>
<name>A0AAD9HET5_9PEZI</name>
<accession>A0AAD9HET5</accession>
<feature type="region of interest" description="Disordered" evidence="1">
    <location>
        <begin position="32"/>
        <end position="156"/>
    </location>
</feature>
<feature type="compositionally biased region" description="Low complexity" evidence="1">
    <location>
        <begin position="124"/>
        <end position="148"/>
    </location>
</feature>
<sequence length="156" mass="16801">MQPSTLKRGREEDASCRALFSDWPKCNARVRARAQSGAALHTSQHSPGRHSTCPKSTGAAAYPHGPPRRLSRFGTNPFPYSSYGKKERKNERNKVKRAANLQHGPGNHPAEPPARRHQDPRVRSLAVSDPPAADAAAGIGDISLGSAGTPSFRDTC</sequence>
<evidence type="ECO:0000313" key="2">
    <source>
        <dbReference type="EMBL" id="KAK2026584.1"/>
    </source>
</evidence>
<reference evidence="2" key="1">
    <citation type="submission" date="2021-06" db="EMBL/GenBank/DDBJ databases">
        <title>Comparative genomics, transcriptomics and evolutionary studies reveal genomic signatures of adaptation to plant cell wall in hemibiotrophic fungi.</title>
        <authorList>
            <consortium name="DOE Joint Genome Institute"/>
            <person name="Baroncelli R."/>
            <person name="Diaz J.F."/>
            <person name="Benocci T."/>
            <person name="Peng M."/>
            <person name="Battaglia E."/>
            <person name="Haridas S."/>
            <person name="Andreopoulos W."/>
            <person name="Labutti K."/>
            <person name="Pangilinan J."/>
            <person name="Floch G.L."/>
            <person name="Makela M.R."/>
            <person name="Henrissat B."/>
            <person name="Grigoriev I.V."/>
            <person name="Crouch J.A."/>
            <person name="De Vries R.P."/>
            <person name="Sukno S.A."/>
            <person name="Thon M.R."/>
        </authorList>
    </citation>
    <scope>NUCLEOTIDE SEQUENCE</scope>
    <source>
        <strain evidence="2">MAFF235873</strain>
    </source>
</reference>
<evidence type="ECO:0000256" key="1">
    <source>
        <dbReference type="SAM" id="MobiDB-lite"/>
    </source>
</evidence>
<organism evidence="2 3">
    <name type="scientific">Colletotrichum zoysiae</name>
    <dbReference type="NCBI Taxonomy" id="1216348"/>
    <lineage>
        <taxon>Eukaryota</taxon>
        <taxon>Fungi</taxon>
        <taxon>Dikarya</taxon>
        <taxon>Ascomycota</taxon>
        <taxon>Pezizomycotina</taxon>
        <taxon>Sordariomycetes</taxon>
        <taxon>Hypocreomycetidae</taxon>
        <taxon>Glomerellales</taxon>
        <taxon>Glomerellaceae</taxon>
        <taxon>Colletotrichum</taxon>
        <taxon>Colletotrichum graminicola species complex</taxon>
    </lineage>
</organism>
<dbReference type="AlphaFoldDB" id="A0AAD9HET5"/>
<gene>
    <name evidence="2" type="ORF">LX32DRAFT_15960</name>
</gene>
<proteinExistence type="predicted"/>